<gene>
    <name evidence="2" type="ORF">EVAR_21162_1</name>
</gene>
<evidence type="ECO:0000313" key="2">
    <source>
        <dbReference type="EMBL" id="GBP28043.1"/>
    </source>
</evidence>
<accession>A0A4C1UNL3</accession>
<feature type="compositionally biased region" description="Basic and acidic residues" evidence="1">
    <location>
        <begin position="139"/>
        <end position="148"/>
    </location>
</feature>
<evidence type="ECO:0000256" key="1">
    <source>
        <dbReference type="SAM" id="MobiDB-lite"/>
    </source>
</evidence>
<feature type="region of interest" description="Disordered" evidence="1">
    <location>
        <begin position="116"/>
        <end position="148"/>
    </location>
</feature>
<protein>
    <submittedName>
        <fullName evidence="2">Uncharacterized protein</fullName>
    </submittedName>
</protein>
<dbReference type="AlphaFoldDB" id="A0A4C1UNL3"/>
<proteinExistence type="predicted"/>
<dbReference type="EMBL" id="BGZK01000202">
    <property type="protein sequence ID" value="GBP28043.1"/>
    <property type="molecule type" value="Genomic_DNA"/>
</dbReference>
<reference evidence="2 3" key="1">
    <citation type="journal article" date="2019" name="Commun. Biol.">
        <title>The bagworm genome reveals a unique fibroin gene that provides high tensile strength.</title>
        <authorList>
            <person name="Kono N."/>
            <person name="Nakamura H."/>
            <person name="Ohtoshi R."/>
            <person name="Tomita M."/>
            <person name="Numata K."/>
            <person name="Arakawa K."/>
        </authorList>
    </citation>
    <scope>NUCLEOTIDE SEQUENCE [LARGE SCALE GENOMIC DNA]</scope>
</reference>
<comment type="caution">
    <text evidence="2">The sequence shown here is derived from an EMBL/GenBank/DDBJ whole genome shotgun (WGS) entry which is preliminary data.</text>
</comment>
<organism evidence="2 3">
    <name type="scientific">Eumeta variegata</name>
    <name type="common">Bagworm moth</name>
    <name type="synonym">Eumeta japonica</name>
    <dbReference type="NCBI Taxonomy" id="151549"/>
    <lineage>
        <taxon>Eukaryota</taxon>
        <taxon>Metazoa</taxon>
        <taxon>Ecdysozoa</taxon>
        <taxon>Arthropoda</taxon>
        <taxon>Hexapoda</taxon>
        <taxon>Insecta</taxon>
        <taxon>Pterygota</taxon>
        <taxon>Neoptera</taxon>
        <taxon>Endopterygota</taxon>
        <taxon>Lepidoptera</taxon>
        <taxon>Glossata</taxon>
        <taxon>Ditrysia</taxon>
        <taxon>Tineoidea</taxon>
        <taxon>Psychidae</taxon>
        <taxon>Oiketicinae</taxon>
        <taxon>Eumeta</taxon>
    </lineage>
</organism>
<evidence type="ECO:0000313" key="3">
    <source>
        <dbReference type="Proteomes" id="UP000299102"/>
    </source>
</evidence>
<dbReference type="Proteomes" id="UP000299102">
    <property type="component" value="Unassembled WGS sequence"/>
</dbReference>
<keyword evidence="3" id="KW-1185">Reference proteome</keyword>
<sequence length="148" mass="16029">MHRSGRRLPRQMRGRANRIRPVLTIIMTYQPPYIRSVSFVGASVGADLIGTSVEAFDVTKNASLSTIAIGSASSFRRAACEQENEWILLAFLAINNIIVGARRGRGASWHDRCEGPAGSIGRTSSNGGAGPRCARAPGMRRDHNHTEV</sequence>
<name>A0A4C1UNL3_EUMVA</name>